<comment type="pathway">
    <text evidence="1">Amino-acid biosynthesis; L-histidine biosynthesis; L-histidine from 5-phospho-alpha-D-ribose 1-diphosphate: step 6/9.</text>
</comment>
<dbReference type="InterPro" id="IPR020568">
    <property type="entry name" value="Ribosomal_Su5_D2-typ_SF"/>
</dbReference>
<evidence type="ECO:0000256" key="2">
    <source>
        <dbReference type="ARBA" id="ARBA00016664"/>
    </source>
</evidence>
<evidence type="ECO:0000256" key="5">
    <source>
        <dbReference type="ARBA" id="ARBA00023239"/>
    </source>
</evidence>
<dbReference type="RefSeq" id="WP_075050008.1">
    <property type="nucleotide sequence ID" value="NZ_CP006867.1"/>
</dbReference>
<evidence type="ECO:0000313" key="6">
    <source>
        <dbReference type="EMBL" id="ALU11855.1"/>
    </source>
</evidence>
<name>A0A0U3FNE2_9CREN</name>
<dbReference type="STRING" id="940295.EYM_05465"/>
<proteinExistence type="predicted"/>
<evidence type="ECO:0000256" key="1">
    <source>
        <dbReference type="ARBA" id="ARBA00005047"/>
    </source>
</evidence>
<dbReference type="InterPro" id="IPR038494">
    <property type="entry name" value="IGPD_sf"/>
</dbReference>
<gene>
    <name evidence="6" type="primary">hisB</name>
    <name evidence="6" type="ORF">EYM_05465</name>
</gene>
<dbReference type="GO" id="GO:0004424">
    <property type="term" value="F:imidazoleglycerol-phosphate dehydratase activity"/>
    <property type="evidence" value="ECO:0007669"/>
    <property type="project" value="InterPro"/>
</dbReference>
<dbReference type="AlphaFoldDB" id="A0A0U3FNE2"/>
<keyword evidence="3" id="KW-0028">Amino-acid biosynthesis</keyword>
<dbReference type="GeneID" id="30680476"/>
<dbReference type="PROSITE" id="PS00955">
    <property type="entry name" value="IGP_DEHYDRATASE_2"/>
    <property type="match status" value="1"/>
</dbReference>
<keyword evidence="7" id="KW-1185">Reference proteome</keyword>
<dbReference type="InterPro" id="IPR000807">
    <property type="entry name" value="ImidazoleglycerolP_deHydtase"/>
</dbReference>
<evidence type="ECO:0000313" key="7">
    <source>
        <dbReference type="Proteomes" id="UP000060778"/>
    </source>
</evidence>
<dbReference type="UniPathway" id="UPA00031">
    <property type="reaction ID" value="UER00011"/>
</dbReference>
<evidence type="ECO:0000256" key="3">
    <source>
        <dbReference type="ARBA" id="ARBA00022605"/>
    </source>
</evidence>
<dbReference type="Gene3D" id="3.30.230.40">
    <property type="entry name" value="Imidazole glycerol phosphate dehydratase, domain 1"/>
    <property type="match status" value="2"/>
</dbReference>
<dbReference type="FunFam" id="3.30.230.40:FF:000001">
    <property type="entry name" value="Imidazoleglycerol-phosphate dehydratase HisB"/>
    <property type="match status" value="1"/>
</dbReference>
<reference evidence="6 7" key="1">
    <citation type="submission" date="2013-11" db="EMBL/GenBank/DDBJ databases">
        <title>Comparative genomics of Ignicoccus.</title>
        <authorList>
            <person name="Podar M."/>
        </authorList>
    </citation>
    <scope>NUCLEOTIDE SEQUENCE [LARGE SCALE GENOMIC DNA]</scope>
    <source>
        <strain evidence="6 7">DSM 13165</strain>
    </source>
</reference>
<organism evidence="6 7">
    <name type="scientific">Ignicoccus islandicus DSM 13165</name>
    <dbReference type="NCBI Taxonomy" id="940295"/>
    <lineage>
        <taxon>Archaea</taxon>
        <taxon>Thermoproteota</taxon>
        <taxon>Thermoprotei</taxon>
        <taxon>Desulfurococcales</taxon>
        <taxon>Desulfurococcaceae</taxon>
        <taxon>Ignicoccus</taxon>
    </lineage>
</organism>
<dbReference type="PANTHER" id="PTHR23133">
    <property type="entry name" value="IMIDAZOLEGLYCEROL-PHOSPHATE DEHYDRATASE HIS7"/>
    <property type="match status" value="1"/>
</dbReference>
<dbReference type="OrthoDB" id="103579at2157"/>
<accession>A0A0U3FNE2</accession>
<keyword evidence="4" id="KW-0368">Histidine biosynthesis</keyword>
<keyword evidence="5 6" id="KW-0456">Lyase</keyword>
<sequence length="184" mass="20822">MKRTTRETEVEVKECDQPSVEIEIPFFKHMIETLIKHSKLNVCVKARDLQGFDDHHLVEDVAITFGRFLKELFRKELKNRFAWSIVPMDEALALCSVDVSGRGGFFGEMEFKREEIGGLALENVSHFFETLARESSVTLHLRLLSGSNDHHKVEALFKSLALCIAKLFDKETGVVSAKGVIDLG</sequence>
<dbReference type="SUPFAM" id="SSF54211">
    <property type="entry name" value="Ribosomal protein S5 domain 2-like"/>
    <property type="match status" value="2"/>
</dbReference>
<dbReference type="PANTHER" id="PTHR23133:SF2">
    <property type="entry name" value="IMIDAZOLEGLYCEROL-PHOSPHATE DEHYDRATASE"/>
    <property type="match status" value="1"/>
</dbReference>
<dbReference type="InterPro" id="IPR020565">
    <property type="entry name" value="ImidazoleglycerP_deHydtase_CS"/>
</dbReference>
<dbReference type="Proteomes" id="UP000060778">
    <property type="component" value="Chromosome"/>
</dbReference>
<evidence type="ECO:0000256" key="4">
    <source>
        <dbReference type="ARBA" id="ARBA00023102"/>
    </source>
</evidence>
<protein>
    <recommendedName>
        <fullName evidence="2">Imidazoleglycerol-phosphate dehydratase</fullName>
    </recommendedName>
</protein>
<dbReference type="EMBL" id="CP006867">
    <property type="protein sequence ID" value="ALU11855.1"/>
    <property type="molecule type" value="Genomic_DNA"/>
</dbReference>
<dbReference type="KEGG" id="iis:EYM_05465"/>
<dbReference type="GO" id="GO:0000105">
    <property type="term" value="P:L-histidine biosynthetic process"/>
    <property type="evidence" value="ECO:0007669"/>
    <property type="project" value="UniProtKB-UniPathway"/>
</dbReference>
<dbReference type="Pfam" id="PF00475">
    <property type="entry name" value="IGPD"/>
    <property type="match status" value="1"/>
</dbReference>